<evidence type="ECO:0000256" key="6">
    <source>
        <dbReference type="ARBA" id="ARBA00023136"/>
    </source>
</evidence>
<evidence type="ECO:0000313" key="11">
    <source>
        <dbReference type="Proteomes" id="UP000680815"/>
    </source>
</evidence>
<evidence type="ECO:0000256" key="3">
    <source>
        <dbReference type="ARBA" id="ARBA00022475"/>
    </source>
</evidence>
<dbReference type="PANTHER" id="PTHR38035:SF1">
    <property type="entry name" value="ANCILLARY SECYEG TRANSLOCON SUBUNIT"/>
    <property type="match status" value="1"/>
</dbReference>
<organism evidence="10 11">
    <name type="scientific">Roseomonas nitratireducens</name>
    <dbReference type="NCBI Taxonomy" id="2820810"/>
    <lineage>
        <taxon>Bacteria</taxon>
        <taxon>Pseudomonadati</taxon>
        <taxon>Pseudomonadota</taxon>
        <taxon>Alphaproteobacteria</taxon>
        <taxon>Acetobacterales</taxon>
        <taxon>Roseomonadaceae</taxon>
        <taxon>Roseomonas</taxon>
    </lineage>
</organism>
<reference evidence="10 11" key="1">
    <citation type="submission" date="2021-03" db="EMBL/GenBank/DDBJ databases">
        <authorList>
            <person name="So Y."/>
        </authorList>
    </citation>
    <scope>NUCLEOTIDE SEQUENCE [LARGE SCALE GENOMIC DNA]</scope>
    <source>
        <strain evidence="10 11">PWR1</strain>
    </source>
</reference>
<evidence type="ECO:0000256" key="2">
    <source>
        <dbReference type="ARBA" id="ARBA00004236"/>
    </source>
</evidence>
<keyword evidence="5 8" id="KW-1133">Transmembrane helix</keyword>
<protein>
    <submittedName>
        <fullName evidence="10">Tetratricopeptide repeat protein</fullName>
    </submittedName>
</protein>
<comment type="caution">
    <text evidence="10">The sequence shown here is derived from an EMBL/GenBank/DDBJ whole genome shotgun (WGS) entry which is preliminary data.</text>
</comment>
<evidence type="ECO:0000256" key="7">
    <source>
        <dbReference type="ARBA" id="ARBA00023186"/>
    </source>
</evidence>
<evidence type="ECO:0000313" key="10">
    <source>
        <dbReference type="EMBL" id="MBP0464462.1"/>
    </source>
</evidence>
<keyword evidence="7" id="KW-0143">Chaperone</keyword>
<dbReference type="Proteomes" id="UP000680815">
    <property type="component" value="Unassembled WGS sequence"/>
</dbReference>
<name>A0ABS4ASW3_9PROT</name>
<dbReference type="InterPro" id="IPR018704">
    <property type="entry name" value="SecYEG/CpoB_TPR"/>
</dbReference>
<accession>A0ABS4ASW3</accession>
<evidence type="ECO:0000256" key="8">
    <source>
        <dbReference type="SAM" id="Phobius"/>
    </source>
</evidence>
<keyword evidence="3" id="KW-1003">Cell membrane</keyword>
<dbReference type="EMBL" id="JAGIYZ010000009">
    <property type="protein sequence ID" value="MBP0464462.1"/>
    <property type="molecule type" value="Genomic_DNA"/>
</dbReference>
<keyword evidence="4 8" id="KW-0812">Transmembrane</keyword>
<evidence type="ECO:0000256" key="5">
    <source>
        <dbReference type="ARBA" id="ARBA00022989"/>
    </source>
</evidence>
<sequence>MPDIFDEVDEDLRAERARQFWLRFGTPILGLLLLVVAGVAGWQGWRWYETRQREAAAVAFIAAHRAAEQEGADLAAIAARFEEMAATAPAGYRTIALLRAAALRAETGSRDQALALYDRVANDAATDPLYRDLASLMWSLRALDAGDPAVLAARLAPLARPNEPWSASARELAALVALRAGQRDEARRALEALAADVTAPRAIRDRAQRIAAGLAG</sequence>
<keyword evidence="6 8" id="KW-0472">Membrane</keyword>
<gene>
    <name evidence="10" type="ORF">J5Y09_11150</name>
</gene>
<dbReference type="Pfam" id="PF09976">
    <property type="entry name" value="TPR_21"/>
    <property type="match status" value="1"/>
</dbReference>
<evidence type="ECO:0000256" key="1">
    <source>
        <dbReference type="ARBA" id="ARBA00004167"/>
    </source>
</evidence>
<evidence type="ECO:0000256" key="4">
    <source>
        <dbReference type="ARBA" id="ARBA00022692"/>
    </source>
</evidence>
<dbReference type="RefSeq" id="WP_209351827.1">
    <property type="nucleotide sequence ID" value="NZ_JAGIYZ010000009.1"/>
</dbReference>
<feature type="domain" description="Ancillary SecYEG translocon subunit/Cell division coordinator CpoB TPR" evidence="9">
    <location>
        <begin position="18"/>
        <end position="193"/>
    </location>
</feature>
<evidence type="ECO:0000259" key="9">
    <source>
        <dbReference type="Pfam" id="PF09976"/>
    </source>
</evidence>
<comment type="subcellular location">
    <subcellularLocation>
        <location evidence="2">Cell membrane</location>
    </subcellularLocation>
    <subcellularLocation>
        <location evidence="1">Membrane</location>
        <topology evidence="1">Single-pass membrane protein</topology>
    </subcellularLocation>
</comment>
<keyword evidence="11" id="KW-1185">Reference proteome</keyword>
<proteinExistence type="predicted"/>
<feature type="transmembrane region" description="Helical" evidence="8">
    <location>
        <begin position="20"/>
        <end position="42"/>
    </location>
</feature>
<dbReference type="InterPro" id="IPR026039">
    <property type="entry name" value="YfgM"/>
</dbReference>
<dbReference type="PANTHER" id="PTHR38035">
    <property type="entry name" value="UPF0070 PROTEIN YFGM"/>
    <property type="match status" value="1"/>
</dbReference>